<protein>
    <submittedName>
        <fullName evidence="6">BTB/POZ domain-containing protein At3g22104-like</fullName>
    </submittedName>
</protein>
<evidence type="ECO:0000259" key="4">
    <source>
        <dbReference type="PROSITE" id="PS51649"/>
    </source>
</evidence>
<dbReference type="AlphaFoldDB" id="A0A8M8UW55"/>
<comment type="pathway">
    <text evidence="1">Protein modification; protein ubiquitination.</text>
</comment>
<name>A0A8M8UW55_SESIN</name>
<organism evidence="5 6">
    <name type="scientific">Sesamum indicum</name>
    <name type="common">Oriental sesame</name>
    <name type="synonym">Sesamum orientale</name>
    <dbReference type="NCBI Taxonomy" id="4182"/>
    <lineage>
        <taxon>Eukaryota</taxon>
        <taxon>Viridiplantae</taxon>
        <taxon>Streptophyta</taxon>
        <taxon>Embryophyta</taxon>
        <taxon>Tracheophyta</taxon>
        <taxon>Spermatophyta</taxon>
        <taxon>Magnoliopsida</taxon>
        <taxon>eudicotyledons</taxon>
        <taxon>Gunneridae</taxon>
        <taxon>Pentapetalae</taxon>
        <taxon>asterids</taxon>
        <taxon>lamiids</taxon>
        <taxon>Lamiales</taxon>
        <taxon>Pedaliaceae</taxon>
        <taxon>Sesamum</taxon>
    </lineage>
</organism>
<accession>A0A8M8UW55</accession>
<dbReference type="UniPathway" id="UPA00143"/>
<dbReference type="PROSITE" id="PS51649">
    <property type="entry name" value="NPH3"/>
    <property type="match status" value="1"/>
</dbReference>
<dbReference type="KEGG" id="sind:105158735"/>
<keyword evidence="5" id="KW-1185">Reference proteome</keyword>
<gene>
    <name evidence="6" type="primary">LOC105158735</name>
</gene>
<evidence type="ECO:0000313" key="6">
    <source>
        <dbReference type="RefSeq" id="XP_020548174.1"/>
    </source>
</evidence>
<evidence type="ECO:0000256" key="1">
    <source>
        <dbReference type="ARBA" id="ARBA00004906"/>
    </source>
</evidence>
<dbReference type="SMART" id="SM00225">
    <property type="entry name" value="BTB"/>
    <property type="match status" value="1"/>
</dbReference>
<sequence>MFSNLEVDVNGQQTFFVSMNLIASFSGKLWKLLSKSERGSVKLIFDEFPGGPEGFELILRFCYNGRRIDVSPCNVFLLHAAAEFLEIDVKDAMKYVESVHFWTWSELLECLKQCQELLSFIKSWYMVQELLDAVVEKISMLNVSSPFAFSCSDVQFSGDISTNSSRSSSFHTINWSRDLEFLTVGLFEKVVGTMISRKLDHGMICSFLLHYQRVKFAGLLSGDHKCKIIEVMINSLCSVNGSFMRFPFRNLCYMLQACFTLKMEKHCAMSLERMIGPRLDEATLDDLLFPSPHRKTCAYDVDLILRLLKVFIGESRKTRLVQRLKDVGCLIDMFLAEVAPDPHLKPCKFLALASGLPDTARESHDRICQVMDMYFEAHNNISEEERIRVCSALNYKKLSSESLANIAKNARFPACASSAALLFLQAKLKTRSKDEKGPEFACNSSLSSSLDHEQLLVHFSKGKMQKRSANVGRRSDHHVTCPTSCKPLPRLCS</sequence>
<dbReference type="GeneID" id="105158735"/>
<dbReference type="InterPro" id="IPR000210">
    <property type="entry name" value="BTB/POZ_dom"/>
</dbReference>
<dbReference type="InterPro" id="IPR027356">
    <property type="entry name" value="NPH3_dom"/>
</dbReference>
<dbReference type="Proteomes" id="UP000504604">
    <property type="component" value="Linkage group LG3"/>
</dbReference>
<dbReference type="Pfam" id="PF03000">
    <property type="entry name" value="NPH3"/>
    <property type="match status" value="1"/>
</dbReference>
<dbReference type="GO" id="GO:0016567">
    <property type="term" value="P:protein ubiquitination"/>
    <property type="evidence" value="ECO:0007669"/>
    <property type="project" value="UniProtKB-UniPathway"/>
</dbReference>
<dbReference type="InterPro" id="IPR043454">
    <property type="entry name" value="NPH3/RPT2-like"/>
</dbReference>
<dbReference type="OrthoDB" id="624345at2759"/>
<dbReference type="InterPro" id="IPR011333">
    <property type="entry name" value="SKP1/BTB/POZ_sf"/>
</dbReference>
<proteinExistence type="inferred from homology"/>
<evidence type="ECO:0000256" key="2">
    <source>
        <dbReference type="ARBA" id="ARBA00022786"/>
    </source>
</evidence>
<dbReference type="SUPFAM" id="SSF54695">
    <property type="entry name" value="POZ domain"/>
    <property type="match status" value="1"/>
</dbReference>
<dbReference type="RefSeq" id="XP_020548174.1">
    <property type="nucleotide sequence ID" value="XM_020692515.1"/>
</dbReference>
<evidence type="ECO:0000256" key="3">
    <source>
        <dbReference type="PROSITE-ProRule" id="PRU00982"/>
    </source>
</evidence>
<evidence type="ECO:0000313" key="5">
    <source>
        <dbReference type="Proteomes" id="UP000504604"/>
    </source>
</evidence>
<reference evidence="6" key="1">
    <citation type="submission" date="2025-08" db="UniProtKB">
        <authorList>
            <consortium name="RefSeq"/>
        </authorList>
    </citation>
    <scope>IDENTIFICATION</scope>
</reference>
<comment type="similarity">
    <text evidence="3">Belongs to the NPH3 family.</text>
</comment>
<feature type="domain" description="NPH3" evidence="4">
    <location>
        <begin position="173"/>
        <end position="427"/>
    </location>
</feature>
<keyword evidence="2" id="KW-0833">Ubl conjugation pathway</keyword>
<dbReference type="PANTHER" id="PTHR32370">
    <property type="entry name" value="OS12G0117600 PROTEIN"/>
    <property type="match status" value="1"/>
</dbReference>
<dbReference type="Gene3D" id="3.30.710.10">
    <property type="entry name" value="Potassium Channel Kv1.1, Chain A"/>
    <property type="match status" value="1"/>
</dbReference>